<evidence type="ECO:0000313" key="2">
    <source>
        <dbReference type="EMBL" id="CAG8952292.1"/>
    </source>
</evidence>
<dbReference type="Proteomes" id="UP000696280">
    <property type="component" value="Unassembled WGS sequence"/>
</dbReference>
<evidence type="ECO:0000256" key="1">
    <source>
        <dbReference type="SAM" id="SignalP"/>
    </source>
</evidence>
<accession>A0A9N9KUK3</accession>
<evidence type="ECO:0000313" key="3">
    <source>
        <dbReference type="Proteomes" id="UP000696280"/>
    </source>
</evidence>
<feature type="chain" id="PRO_5040376224" evidence="1">
    <location>
        <begin position="18"/>
        <end position="58"/>
    </location>
</feature>
<keyword evidence="1" id="KW-0732">Signal</keyword>
<dbReference type="EMBL" id="CAJVRL010000045">
    <property type="protein sequence ID" value="CAG8952292.1"/>
    <property type="molecule type" value="Genomic_DNA"/>
</dbReference>
<gene>
    <name evidence="2" type="ORF">HYFRA_00001036</name>
</gene>
<name>A0A9N9KUK3_9HELO</name>
<reference evidence="2" key="1">
    <citation type="submission" date="2021-07" db="EMBL/GenBank/DDBJ databases">
        <authorList>
            <person name="Durling M."/>
        </authorList>
    </citation>
    <scope>NUCLEOTIDE SEQUENCE</scope>
</reference>
<dbReference type="OrthoDB" id="10340213at2759"/>
<keyword evidence="3" id="KW-1185">Reference proteome</keyword>
<organism evidence="2 3">
    <name type="scientific">Hymenoscyphus fraxineus</name>
    <dbReference type="NCBI Taxonomy" id="746836"/>
    <lineage>
        <taxon>Eukaryota</taxon>
        <taxon>Fungi</taxon>
        <taxon>Dikarya</taxon>
        <taxon>Ascomycota</taxon>
        <taxon>Pezizomycotina</taxon>
        <taxon>Leotiomycetes</taxon>
        <taxon>Helotiales</taxon>
        <taxon>Helotiaceae</taxon>
        <taxon>Hymenoscyphus</taxon>
    </lineage>
</organism>
<feature type="signal peptide" evidence="1">
    <location>
        <begin position="1"/>
        <end position="17"/>
    </location>
</feature>
<comment type="caution">
    <text evidence="2">The sequence shown here is derived from an EMBL/GenBank/DDBJ whole genome shotgun (WGS) entry which is preliminary data.</text>
</comment>
<dbReference type="AlphaFoldDB" id="A0A9N9KUK3"/>
<protein>
    <submittedName>
        <fullName evidence="2">Uncharacterized protein</fullName>
    </submittedName>
</protein>
<sequence length="58" mass="6414">MKYTMLLVVGLFTGIFGAPLNVIRQGTAEVTEITEISDNDVVWPQFKAAYPQSVPEEV</sequence>
<proteinExistence type="predicted"/>